<keyword evidence="6" id="KW-0998">Cell outer membrane</keyword>
<dbReference type="GO" id="GO:0009279">
    <property type="term" value="C:cell outer membrane"/>
    <property type="evidence" value="ECO:0007669"/>
    <property type="project" value="UniProtKB-SubCell"/>
</dbReference>
<evidence type="ECO:0000256" key="1">
    <source>
        <dbReference type="ARBA" id="ARBA00004442"/>
    </source>
</evidence>
<dbReference type="InterPro" id="IPR011250">
    <property type="entry name" value="OMP/PagP_B-barrel"/>
</dbReference>
<evidence type="ECO:0000313" key="10">
    <source>
        <dbReference type="Proteomes" id="UP000245081"/>
    </source>
</evidence>
<evidence type="ECO:0000256" key="7">
    <source>
        <dbReference type="ARBA" id="ARBA00023315"/>
    </source>
</evidence>
<dbReference type="SUPFAM" id="SSF56925">
    <property type="entry name" value="OMPA-like"/>
    <property type="match status" value="1"/>
</dbReference>
<dbReference type="AlphaFoldDB" id="A0A2R5F7Y7"/>
<dbReference type="GO" id="GO:0016746">
    <property type="term" value="F:acyltransferase activity"/>
    <property type="evidence" value="ECO:0007669"/>
    <property type="project" value="UniProtKB-KW"/>
</dbReference>
<keyword evidence="3 9" id="KW-0808">Transferase</keyword>
<keyword evidence="5" id="KW-0472">Membrane</keyword>
<comment type="similarity">
    <text evidence="2">Belongs to the lipid A palmitoyltransferase family.</text>
</comment>
<evidence type="ECO:0000256" key="8">
    <source>
        <dbReference type="SAM" id="SignalP"/>
    </source>
</evidence>
<keyword evidence="4 8" id="KW-0732">Signal</keyword>
<dbReference type="EMBL" id="BDOQ01000002">
    <property type="protein sequence ID" value="GBG12744.1"/>
    <property type="molecule type" value="Genomic_DNA"/>
</dbReference>
<evidence type="ECO:0000256" key="6">
    <source>
        <dbReference type="ARBA" id="ARBA00023237"/>
    </source>
</evidence>
<keyword evidence="7 9" id="KW-0012">Acyltransferase</keyword>
<reference evidence="9 10" key="1">
    <citation type="journal article" date="2018" name="Environ. Microbiol.">
        <title>Isolation and genomic characterization of Novimethylophilus kurashikiensis gen. nov. sp. nov., a new lanthanide-dependent methylotrophic species of Methylophilaceae.</title>
        <authorList>
            <person name="Lv H."/>
            <person name="Sahin N."/>
            <person name="Tani A."/>
        </authorList>
    </citation>
    <scope>NUCLEOTIDE SEQUENCE [LARGE SCALE GENOMIC DNA]</scope>
    <source>
        <strain evidence="9 10">La2-4</strain>
    </source>
</reference>
<dbReference type="RefSeq" id="WP_109013981.1">
    <property type="nucleotide sequence ID" value="NZ_BDOQ01000002.1"/>
</dbReference>
<dbReference type="Pfam" id="PF07017">
    <property type="entry name" value="PagP"/>
    <property type="match status" value="1"/>
</dbReference>
<sequence>MTRLRPTAICIALALCSTSSAWAVCDNTDSLLDRTCQHVTDTWEQGGNDLYIPFHTYHLRSAYTSEKIDSFREDNWGLGYGRSRYNASGNWEGLYAMAFLDSHSNVEPMVGYGYQWIAGQPQALHAGVGYSVLVTAREDIGHYTPIPGVLPIASVGYRDVSLNTAFVPGGKGHGNVFFFWSTFGF</sequence>
<organism evidence="9 10">
    <name type="scientific">Novimethylophilus kurashikiensis</name>
    <dbReference type="NCBI Taxonomy" id="1825523"/>
    <lineage>
        <taxon>Bacteria</taxon>
        <taxon>Pseudomonadati</taxon>
        <taxon>Pseudomonadota</taxon>
        <taxon>Betaproteobacteria</taxon>
        <taxon>Nitrosomonadales</taxon>
        <taxon>Methylophilaceae</taxon>
        <taxon>Novimethylophilus</taxon>
    </lineage>
</organism>
<comment type="subcellular location">
    <subcellularLocation>
        <location evidence="1">Cell outer membrane</location>
    </subcellularLocation>
</comment>
<evidence type="ECO:0000256" key="2">
    <source>
        <dbReference type="ARBA" id="ARBA00006368"/>
    </source>
</evidence>
<gene>
    <name evidence="9" type="primary">pagP</name>
    <name evidence="9" type="ORF">NMK_0276</name>
</gene>
<dbReference type="InterPro" id="IPR009746">
    <property type="entry name" value="LipidA_acyl_PagP"/>
</dbReference>
<evidence type="ECO:0000256" key="4">
    <source>
        <dbReference type="ARBA" id="ARBA00022729"/>
    </source>
</evidence>
<dbReference type="Proteomes" id="UP000245081">
    <property type="component" value="Unassembled WGS sequence"/>
</dbReference>
<dbReference type="Gene3D" id="2.40.160.20">
    <property type="match status" value="1"/>
</dbReference>
<proteinExistence type="inferred from homology"/>
<accession>A0A2R5F7Y7</accession>
<dbReference type="EC" id="2.3.1.251" evidence="9"/>
<evidence type="ECO:0000256" key="5">
    <source>
        <dbReference type="ARBA" id="ARBA00023136"/>
    </source>
</evidence>
<evidence type="ECO:0000256" key="3">
    <source>
        <dbReference type="ARBA" id="ARBA00022679"/>
    </source>
</evidence>
<dbReference type="OrthoDB" id="9156803at2"/>
<protein>
    <submittedName>
        <fullName evidence="9">Lipid IVA palmitoyltransferase</fullName>
        <ecNumber evidence="9">2.3.1.251</ecNumber>
    </submittedName>
</protein>
<comment type="caution">
    <text evidence="9">The sequence shown here is derived from an EMBL/GenBank/DDBJ whole genome shotgun (WGS) entry which is preliminary data.</text>
</comment>
<name>A0A2R5F7Y7_9PROT</name>
<evidence type="ECO:0000313" key="9">
    <source>
        <dbReference type="EMBL" id="GBG12744.1"/>
    </source>
</evidence>
<feature type="chain" id="PRO_5015307054" evidence="8">
    <location>
        <begin position="24"/>
        <end position="185"/>
    </location>
</feature>
<feature type="signal peptide" evidence="8">
    <location>
        <begin position="1"/>
        <end position="23"/>
    </location>
</feature>
<keyword evidence="10" id="KW-1185">Reference proteome</keyword>
<dbReference type="NCBIfam" id="NF008271">
    <property type="entry name" value="PRK11045.1"/>
    <property type="match status" value="1"/>
</dbReference>